<dbReference type="InterPro" id="IPR044946">
    <property type="entry name" value="Restrct_endonuc_typeI_TRD_sf"/>
</dbReference>
<dbReference type="Gene3D" id="3.90.220.20">
    <property type="entry name" value="DNA methylase specificity domains"/>
    <property type="match status" value="3"/>
</dbReference>
<dbReference type="GO" id="GO:0003677">
    <property type="term" value="F:DNA binding"/>
    <property type="evidence" value="ECO:0007669"/>
    <property type="project" value="UniProtKB-KW"/>
</dbReference>
<evidence type="ECO:0000256" key="2">
    <source>
        <dbReference type="ARBA" id="ARBA00023125"/>
    </source>
</evidence>
<comment type="caution">
    <text evidence="3">The sequence shown here is derived from an EMBL/GenBank/DDBJ whole genome shotgun (WGS) entry which is preliminary data.</text>
</comment>
<name>A0A849HCW2_9MICO</name>
<dbReference type="GO" id="GO:0009307">
    <property type="term" value="P:DNA restriction-modification system"/>
    <property type="evidence" value="ECO:0007669"/>
    <property type="project" value="UniProtKB-KW"/>
</dbReference>
<gene>
    <name evidence="3" type="ORF">HJG52_17245</name>
</gene>
<dbReference type="RefSeq" id="WP_171244848.1">
    <property type="nucleotide sequence ID" value="NZ_JABEPQ010000004.1"/>
</dbReference>
<dbReference type="InterPro" id="IPR051212">
    <property type="entry name" value="Type-I_RE_S_subunit"/>
</dbReference>
<proteinExistence type="predicted"/>
<dbReference type="PANTHER" id="PTHR43140:SF1">
    <property type="entry name" value="TYPE I RESTRICTION ENZYME ECOKI SPECIFICITY SUBUNIT"/>
    <property type="match status" value="1"/>
</dbReference>
<evidence type="ECO:0000313" key="4">
    <source>
        <dbReference type="Proteomes" id="UP000588586"/>
    </source>
</evidence>
<dbReference type="SUPFAM" id="SSF116734">
    <property type="entry name" value="DNA methylase specificity domain"/>
    <property type="match status" value="2"/>
</dbReference>
<dbReference type="CDD" id="cd17260">
    <property type="entry name" value="RMtype1_S_EcoEI-TRD1-CR1_like"/>
    <property type="match status" value="1"/>
</dbReference>
<keyword evidence="2" id="KW-0238">DNA-binding</keyword>
<evidence type="ECO:0000256" key="1">
    <source>
        <dbReference type="ARBA" id="ARBA00022747"/>
    </source>
</evidence>
<dbReference type="Proteomes" id="UP000588586">
    <property type="component" value="Unassembled WGS sequence"/>
</dbReference>
<keyword evidence="1" id="KW-0680">Restriction system</keyword>
<reference evidence="3 4" key="1">
    <citation type="submission" date="2020-04" db="EMBL/GenBank/DDBJ databases">
        <title>Knoellia sp. isolate from air conditioner.</title>
        <authorList>
            <person name="Chea S."/>
            <person name="Kim D.-U."/>
        </authorList>
    </citation>
    <scope>NUCLEOTIDE SEQUENCE [LARGE SCALE GENOMIC DNA]</scope>
    <source>
        <strain evidence="3 4">DB2414S</strain>
    </source>
</reference>
<evidence type="ECO:0000313" key="3">
    <source>
        <dbReference type="EMBL" id="NNM47740.1"/>
    </source>
</evidence>
<protein>
    <recommendedName>
        <fullName evidence="5">Type I restriction modification DNA specificity domain-containing protein</fullName>
    </recommendedName>
</protein>
<organism evidence="3 4">
    <name type="scientific">Knoellia koreensis</name>
    <dbReference type="NCBI Taxonomy" id="2730921"/>
    <lineage>
        <taxon>Bacteria</taxon>
        <taxon>Bacillati</taxon>
        <taxon>Actinomycetota</taxon>
        <taxon>Actinomycetes</taxon>
        <taxon>Micrococcales</taxon>
        <taxon>Intrasporangiaceae</taxon>
        <taxon>Knoellia</taxon>
    </lineage>
</organism>
<keyword evidence="4" id="KW-1185">Reference proteome</keyword>
<sequence length="396" mass="43719">MTMIALRHLAEVNPSSPEFDALPADADVLFLPLETVWSDDRADQSRRVPKSTVDSGYTRFQAGDTVCPKVTPTFQAGRAMRARSVGAGTTELHILRPRPGVDPRWVTYAVRSKHFLEEGVTAFQGVAGLQRVPQEFVANFRVADAPLEEQRRIADFLDDRVARIDQIIAARRRQSEALASVYPARLGSEDFGSGSGTRLRYICSPVDMRGGDDLPLLSVSIHHGVTRRDEVSDRPGRAEDLSKYKRVQPSDIVLNRMRAFQGAVGIARESGVVSPDYLVLRPAEVDPEWLECVLRSPWFVGQMIERLRGIGSIDLGTVRTPRINWADLADIQVAVPPHVAQLQLAEEVRSLQARLSTARRSVARMADLFEEFKRSLITAAVTGEIDVTTAGSGIQG</sequence>
<dbReference type="PANTHER" id="PTHR43140">
    <property type="entry name" value="TYPE-1 RESTRICTION ENZYME ECOKI SPECIFICITY PROTEIN"/>
    <property type="match status" value="1"/>
</dbReference>
<dbReference type="EMBL" id="JABEPQ010000004">
    <property type="protein sequence ID" value="NNM47740.1"/>
    <property type="molecule type" value="Genomic_DNA"/>
</dbReference>
<dbReference type="AlphaFoldDB" id="A0A849HCW2"/>
<accession>A0A849HCW2</accession>
<evidence type="ECO:0008006" key="5">
    <source>
        <dbReference type="Google" id="ProtNLM"/>
    </source>
</evidence>